<dbReference type="GeneID" id="85451885"/>
<dbReference type="Proteomes" id="UP001224890">
    <property type="component" value="Unassembled WGS sequence"/>
</dbReference>
<gene>
    <name evidence="1" type="ORF">BDP55DRAFT_409721</name>
</gene>
<keyword evidence="2" id="KW-1185">Reference proteome</keyword>
<dbReference type="AlphaFoldDB" id="A0AAJ0ATF8"/>
<sequence>MLVRNNAPRIYGVSDREQTDRDVILKCSRVRICGDRQAVLSCVCVCKQKTEDNAVKCRQGATPRCQIQSGLRTTISRRCGDKYAKCV</sequence>
<dbReference type="RefSeq" id="XP_060433178.1">
    <property type="nucleotide sequence ID" value="XM_060567359.1"/>
</dbReference>
<name>A0AAJ0ATF8_9PEZI</name>
<reference evidence="1" key="1">
    <citation type="submission" date="2021-06" db="EMBL/GenBank/DDBJ databases">
        <title>Comparative genomics, transcriptomics and evolutionary studies reveal genomic signatures of adaptation to plant cell wall in hemibiotrophic fungi.</title>
        <authorList>
            <consortium name="DOE Joint Genome Institute"/>
            <person name="Baroncelli R."/>
            <person name="Diaz J.F."/>
            <person name="Benocci T."/>
            <person name="Peng M."/>
            <person name="Battaglia E."/>
            <person name="Haridas S."/>
            <person name="Andreopoulos W."/>
            <person name="Labutti K."/>
            <person name="Pangilinan J."/>
            <person name="Floch G.L."/>
            <person name="Makela M.R."/>
            <person name="Henrissat B."/>
            <person name="Grigoriev I.V."/>
            <person name="Crouch J.A."/>
            <person name="De Vries R.P."/>
            <person name="Sukno S.A."/>
            <person name="Thon M.R."/>
        </authorList>
    </citation>
    <scope>NUCLEOTIDE SEQUENCE</scope>
    <source>
        <strain evidence="1">CBS 193.32</strain>
    </source>
</reference>
<proteinExistence type="predicted"/>
<evidence type="ECO:0000313" key="2">
    <source>
        <dbReference type="Proteomes" id="UP001224890"/>
    </source>
</evidence>
<comment type="caution">
    <text evidence="1">The sequence shown here is derived from an EMBL/GenBank/DDBJ whole genome shotgun (WGS) entry which is preliminary data.</text>
</comment>
<evidence type="ECO:0000313" key="1">
    <source>
        <dbReference type="EMBL" id="KAK1689483.1"/>
    </source>
</evidence>
<protein>
    <submittedName>
        <fullName evidence="1">Uncharacterized protein</fullName>
    </submittedName>
</protein>
<dbReference type="EMBL" id="JAHMHR010000008">
    <property type="protein sequence ID" value="KAK1689483.1"/>
    <property type="molecule type" value="Genomic_DNA"/>
</dbReference>
<accession>A0AAJ0ATF8</accession>
<organism evidence="1 2">
    <name type="scientific">Colletotrichum godetiae</name>
    <dbReference type="NCBI Taxonomy" id="1209918"/>
    <lineage>
        <taxon>Eukaryota</taxon>
        <taxon>Fungi</taxon>
        <taxon>Dikarya</taxon>
        <taxon>Ascomycota</taxon>
        <taxon>Pezizomycotina</taxon>
        <taxon>Sordariomycetes</taxon>
        <taxon>Hypocreomycetidae</taxon>
        <taxon>Glomerellales</taxon>
        <taxon>Glomerellaceae</taxon>
        <taxon>Colletotrichum</taxon>
        <taxon>Colletotrichum acutatum species complex</taxon>
    </lineage>
</organism>